<dbReference type="InterPro" id="IPR014757">
    <property type="entry name" value="Tscrpt_reg_IclR_C"/>
</dbReference>
<dbReference type="SUPFAM" id="SSF55781">
    <property type="entry name" value="GAF domain-like"/>
    <property type="match status" value="1"/>
</dbReference>
<dbReference type="GO" id="GO:0003700">
    <property type="term" value="F:DNA-binding transcription factor activity"/>
    <property type="evidence" value="ECO:0007669"/>
    <property type="project" value="TreeGrafter"/>
</dbReference>
<evidence type="ECO:0000256" key="1">
    <source>
        <dbReference type="ARBA" id="ARBA00023015"/>
    </source>
</evidence>
<dbReference type="InterPro" id="IPR029016">
    <property type="entry name" value="GAF-like_dom_sf"/>
</dbReference>
<dbReference type="PANTHER" id="PTHR30136">
    <property type="entry name" value="HELIX-TURN-HELIX TRANSCRIPTIONAL REGULATOR, ICLR FAMILY"/>
    <property type="match status" value="1"/>
</dbReference>
<dbReference type="SUPFAM" id="SSF46785">
    <property type="entry name" value="Winged helix' DNA-binding domain"/>
    <property type="match status" value="1"/>
</dbReference>
<dbReference type="Proteomes" id="UP000199118">
    <property type="component" value="Unassembled WGS sequence"/>
</dbReference>
<dbReference type="InterPro" id="IPR036390">
    <property type="entry name" value="WH_DNA-bd_sf"/>
</dbReference>
<sequence>MRSTRLHDAQMVSAPDPVPRSAGAVKSAGRVLQVLEFFEDVRRPARATEISEALGMPQSSTSILMRSLRDLGYLDYDHATRTFLPSPRVSLLGAWLDGGPIRDGRLTRMMERLTAETGKTSFVAARSGIFAQYIYTVSSTSTMRFHITIGARRLLVWSAAGFTLMTGMEDAEIRALTRRTAAEIPGFHARSDDVVANVERARRKGHFLSRGLVTQGAGAIALRLPEGVDAAGRPLALAFGGLQEELERDEDQLVASMRAGVADFLQAAE</sequence>
<dbReference type="STRING" id="356660.SAMN05444336_101100"/>
<dbReference type="RefSeq" id="WP_218133311.1">
    <property type="nucleotide sequence ID" value="NZ_FNMZ01000001.1"/>
</dbReference>
<dbReference type="InterPro" id="IPR005471">
    <property type="entry name" value="Tscrpt_reg_IclR_N"/>
</dbReference>
<dbReference type="SMART" id="SM00346">
    <property type="entry name" value="HTH_ICLR"/>
    <property type="match status" value="1"/>
</dbReference>
<dbReference type="PROSITE" id="PS51077">
    <property type="entry name" value="HTH_ICLR"/>
    <property type="match status" value="1"/>
</dbReference>
<dbReference type="EMBL" id="FNMZ01000001">
    <property type="protein sequence ID" value="SDW08500.1"/>
    <property type="molecule type" value="Genomic_DNA"/>
</dbReference>
<dbReference type="Gene3D" id="1.10.10.10">
    <property type="entry name" value="Winged helix-like DNA-binding domain superfamily/Winged helix DNA-binding domain"/>
    <property type="match status" value="1"/>
</dbReference>
<protein>
    <submittedName>
        <fullName evidence="7">Transcriptional regulator, IclR family</fullName>
    </submittedName>
</protein>
<proteinExistence type="predicted"/>
<dbReference type="GO" id="GO:0045892">
    <property type="term" value="P:negative regulation of DNA-templated transcription"/>
    <property type="evidence" value="ECO:0007669"/>
    <property type="project" value="TreeGrafter"/>
</dbReference>
<organism evidence="7 8">
    <name type="scientific">Albimonas donghaensis</name>
    <dbReference type="NCBI Taxonomy" id="356660"/>
    <lineage>
        <taxon>Bacteria</taxon>
        <taxon>Pseudomonadati</taxon>
        <taxon>Pseudomonadota</taxon>
        <taxon>Alphaproteobacteria</taxon>
        <taxon>Rhodobacterales</taxon>
        <taxon>Paracoccaceae</taxon>
        <taxon>Albimonas</taxon>
    </lineage>
</organism>
<dbReference type="InterPro" id="IPR050707">
    <property type="entry name" value="HTH_MetabolicPath_Reg"/>
</dbReference>
<accession>A0A1H2QNM1</accession>
<dbReference type="PANTHER" id="PTHR30136:SF35">
    <property type="entry name" value="HTH-TYPE TRANSCRIPTIONAL REGULATOR RV1719"/>
    <property type="match status" value="1"/>
</dbReference>
<dbReference type="Gene3D" id="3.30.450.40">
    <property type="match status" value="1"/>
</dbReference>
<keyword evidence="2" id="KW-0238">DNA-binding</keyword>
<dbReference type="AlphaFoldDB" id="A0A1H2QNM1"/>
<evidence type="ECO:0000256" key="2">
    <source>
        <dbReference type="ARBA" id="ARBA00023125"/>
    </source>
</evidence>
<dbReference type="InterPro" id="IPR036388">
    <property type="entry name" value="WH-like_DNA-bd_sf"/>
</dbReference>
<evidence type="ECO:0000313" key="7">
    <source>
        <dbReference type="EMBL" id="SDW08500.1"/>
    </source>
</evidence>
<keyword evidence="8" id="KW-1185">Reference proteome</keyword>
<feature type="domain" description="IclR-ED" evidence="6">
    <location>
        <begin position="88"/>
        <end position="269"/>
    </location>
</feature>
<evidence type="ECO:0000259" key="6">
    <source>
        <dbReference type="PROSITE" id="PS51078"/>
    </source>
</evidence>
<keyword evidence="1" id="KW-0805">Transcription regulation</keyword>
<dbReference type="Pfam" id="PF09339">
    <property type="entry name" value="HTH_IclR"/>
    <property type="match status" value="1"/>
</dbReference>
<evidence type="ECO:0000313" key="8">
    <source>
        <dbReference type="Proteomes" id="UP000199118"/>
    </source>
</evidence>
<gene>
    <name evidence="7" type="ORF">SAMN05444336_101100</name>
</gene>
<evidence type="ECO:0000256" key="4">
    <source>
        <dbReference type="SAM" id="MobiDB-lite"/>
    </source>
</evidence>
<dbReference type="Pfam" id="PF01614">
    <property type="entry name" value="IclR_C"/>
    <property type="match status" value="1"/>
</dbReference>
<name>A0A1H2QNM1_9RHOB</name>
<evidence type="ECO:0000259" key="5">
    <source>
        <dbReference type="PROSITE" id="PS51077"/>
    </source>
</evidence>
<feature type="region of interest" description="Disordered" evidence="4">
    <location>
        <begin position="1"/>
        <end position="22"/>
    </location>
</feature>
<evidence type="ECO:0000256" key="3">
    <source>
        <dbReference type="ARBA" id="ARBA00023163"/>
    </source>
</evidence>
<keyword evidence="3" id="KW-0804">Transcription</keyword>
<reference evidence="7 8" key="1">
    <citation type="submission" date="2016-10" db="EMBL/GenBank/DDBJ databases">
        <authorList>
            <person name="de Groot N.N."/>
        </authorList>
    </citation>
    <scope>NUCLEOTIDE SEQUENCE [LARGE SCALE GENOMIC DNA]</scope>
    <source>
        <strain evidence="7 8">DSM 17890</strain>
    </source>
</reference>
<dbReference type="GO" id="GO:0003677">
    <property type="term" value="F:DNA binding"/>
    <property type="evidence" value="ECO:0007669"/>
    <property type="project" value="UniProtKB-KW"/>
</dbReference>
<feature type="domain" description="HTH iclR-type" evidence="5">
    <location>
        <begin position="25"/>
        <end position="87"/>
    </location>
</feature>
<dbReference type="PROSITE" id="PS51078">
    <property type="entry name" value="ICLR_ED"/>
    <property type="match status" value="1"/>
</dbReference>